<dbReference type="EMBL" id="CACVBM020001182">
    <property type="protein sequence ID" value="CAA7037771.1"/>
    <property type="molecule type" value="Genomic_DNA"/>
</dbReference>
<evidence type="ECO:0000313" key="4">
    <source>
        <dbReference type="Proteomes" id="UP000467841"/>
    </source>
</evidence>
<evidence type="ECO:0000256" key="1">
    <source>
        <dbReference type="SAM" id="MobiDB-lite"/>
    </source>
</evidence>
<dbReference type="Proteomes" id="UP000467841">
    <property type="component" value="Unassembled WGS sequence"/>
</dbReference>
<feature type="compositionally biased region" description="Basic and acidic residues" evidence="1">
    <location>
        <begin position="1"/>
        <end position="14"/>
    </location>
</feature>
<reference evidence="3 4" key="1">
    <citation type="submission" date="2020-01" db="EMBL/GenBank/DDBJ databases">
        <authorList>
            <person name="Mishra B."/>
        </authorList>
    </citation>
    <scope>NUCLEOTIDE SEQUENCE [LARGE SCALE GENOMIC DNA]</scope>
</reference>
<dbReference type="AlphaFoldDB" id="A0A6D2KN19"/>
<feature type="compositionally biased region" description="Basic residues" evidence="1">
    <location>
        <begin position="15"/>
        <end position="24"/>
    </location>
</feature>
<organism evidence="3 4">
    <name type="scientific">Microthlaspi erraticum</name>
    <dbReference type="NCBI Taxonomy" id="1685480"/>
    <lineage>
        <taxon>Eukaryota</taxon>
        <taxon>Viridiplantae</taxon>
        <taxon>Streptophyta</taxon>
        <taxon>Embryophyta</taxon>
        <taxon>Tracheophyta</taxon>
        <taxon>Spermatophyta</taxon>
        <taxon>Magnoliopsida</taxon>
        <taxon>eudicotyledons</taxon>
        <taxon>Gunneridae</taxon>
        <taxon>Pentapetalae</taxon>
        <taxon>rosids</taxon>
        <taxon>malvids</taxon>
        <taxon>Brassicales</taxon>
        <taxon>Brassicaceae</taxon>
        <taxon>Coluteocarpeae</taxon>
        <taxon>Microthlaspi</taxon>
    </lineage>
</organism>
<keyword evidence="4" id="KW-1185">Reference proteome</keyword>
<dbReference type="EMBL" id="CACVBM020001450">
    <property type="protein sequence ID" value="CAA7050422.1"/>
    <property type="molecule type" value="Genomic_DNA"/>
</dbReference>
<gene>
    <name evidence="2" type="ORF">MERR_LOCUS25006</name>
    <name evidence="3" type="ORF">MERR_LOCUS37657</name>
</gene>
<name>A0A6D2KN19_9BRAS</name>
<evidence type="ECO:0000313" key="3">
    <source>
        <dbReference type="EMBL" id="CAA7050422.1"/>
    </source>
</evidence>
<protein>
    <submittedName>
        <fullName evidence="3">Uncharacterized protein</fullName>
    </submittedName>
</protein>
<accession>A0A6D2KN19</accession>
<evidence type="ECO:0000313" key="2">
    <source>
        <dbReference type="EMBL" id="CAA7037771.1"/>
    </source>
</evidence>
<sequence length="96" mass="10977">MSKNQSRLDPEKSRGKLKPMRHFRSPVEKNRVDQASNRRVTVQIIFYEIRQDFRSVSNEIHGPVVTVFGCGNASVGESKEREIVVVPLAFADLTYE</sequence>
<proteinExistence type="predicted"/>
<feature type="region of interest" description="Disordered" evidence="1">
    <location>
        <begin position="1"/>
        <end position="32"/>
    </location>
</feature>